<dbReference type="Pfam" id="PF12078">
    <property type="entry name" value="DUF3557"/>
    <property type="match status" value="1"/>
</dbReference>
<dbReference type="AlphaFoldDB" id="A0A6A5HN12"/>
<evidence type="ECO:0000313" key="1">
    <source>
        <dbReference type="EMBL" id="KAF1767727.1"/>
    </source>
</evidence>
<comment type="caution">
    <text evidence="1">The sequence shown here is derived from an EMBL/GenBank/DDBJ whole genome shotgun (WGS) entry which is preliminary data.</text>
</comment>
<accession>A0A6A5HN12</accession>
<dbReference type="KEGG" id="crq:GCK72_007686"/>
<dbReference type="PANTHER" id="PTHR31379">
    <property type="entry name" value="F-BOX C PROTEIN-RELATED-RELATED"/>
    <property type="match status" value="1"/>
</dbReference>
<organism evidence="1 2">
    <name type="scientific">Caenorhabditis remanei</name>
    <name type="common">Caenorhabditis vulgaris</name>
    <dbReference type="NCBI Taxonomy" id="31234"/>
    <lineage>
        <taxon>Eukaryota</taxon>
        <taxon>Metazoa</taxon>
        <taxon>Ecdysozoa</taxon>
        <taxon>Nematoda</taxon>
        <taxon>Chromadorea</taxon>
        <taxon>Rhabditida</taxon>
        <taxon>Rhabditina</taxon>
        <taxon>Rhabditomorpha</taxon>
        <taxon>Rhabditoidea</taxon>
        <taxon>Rhabditidae</taxon>
        <taxon>Peloderinae</taxon>
        <taxon>Caenorhabditis</taxon>
    </lineage>
</organism>
<proteinExistence type="predicted"/>
<sequence length="232" mass="26745">MPHALSYPALQSVLEYLEIEKRIHLTSRSKFLQRIDKAIPVRANRFYIWENILSLDSYRFYVKPKQWTNKNGKLMMSYLKGRSSVNVDVAVFNTVKSSQDIPVKLDLTINRLKTVYSNLEVLIPMINPRSLPLANLSMVIEEPTNVDHGIVHSAKYVYFGTLDDLIGLEKLKTRSVREVMADLQEEFNRARDYSEEINEHFLTGFSISLSSTSKLLVYGIEKVVDELVLKVM</sequence>
<dbReference type="RefSeq" id="XP_053590567.1">
    <property type="nucleotide sequence ID" value="XM_053726373.1"/>
</dbReference>
<dbReference type="PANTHER" id="PTHR31379:SF1">
    <property type="entry name" value="F-BOX C PROTEIN-RELATED"/>
    <property type="match status" value="1"/>
</dbReference>
<evidence type="ECO:0000313" key="2">
    <source>
        <dbReference type="Proteomes" id="UP000483820"/>
    </source>
</evidence>
<dbReference type="CTD" id="78774490"/>
<gene>
    <name evidence="1" type="ORF">GCK72_007686</name>
</gene>
<reference evidence="1 2" key="1">
    <citation type="submission" date="2019-12" db="EMBL/GenBank/DDBJ databases">
        <title>Chromosome-level assembly of the Caenorhabditis remanei genome.</title>
        <authorList>
            <person name="Teterina A.A."/>
            <person name="Willis J.H."/>
            <person name="Phillips P.C."/>
        </authorList>
    </citation>
    <scope>NUCLEOTIDE SEQUENCE [LARGE SCALE GENOMIC DNA]</scope>
    <source>
        <strain evidence="1 2">PX506</strain>
        <tissue evidence="1">Whole organism</tissue>
    </source>
</reference>
<dbReference type="Proteomes" id="UP000483820">
    <property type="component" value="Chromosome II"/>
</dbReference>
<evidence type="ECO:0008006" key="3">
    <source>
        <dbReference type="Google" id="ProtNLM"/>
    </source>
</evidence>
<name>A0A6A5HN12_CAERE</name>
<protein>
    <recommendedName>
        <fullName evidence="3">F-box domain-containing protein</fullName>
    </recommendedName>
</protein>
<dbReference type="InterPro" id="IPR021942">
    <property type="entry name" value="DUF3557"/>
</dbReference>
<dbReference type="GeneID" id="78774490"/>
<dbReference type="EMBL" id="WUAV01000002">
    <property type="protein sequence ID" value="KAF1767727.1"/>
    <property type="molecule type" value="Genomic_DNA"/>
</dbReference>